<keyword evidence="6 22" id="KW-0808">Transferase</keyword>
<evidence type="ECO:0000256" key="14">
    <source>
        <dbReference type="ARBA" id="ARBA00023251"/>
    </source>
</evidence>
<dbReference type="InterPro" id="IPR044136">
    <property type="entry name" value="Lys-tRNA-ligase_II_N"/>
</dbReference>
<feature type="binding site" evidence="19">
    <location>
        <position position="1010"/>
    </location>
    <ligand>
        <name>Mg(2+)</name>
        <dbReference type="ChEBI" id="CHEBI:18420"/>
        <label>2</label>
    </ligand>
</feature>
<dbReference type="Proteomes" id="UP001596266">
    <property type="component" value="Unassembled WGS sequence"/>
</dbReference>
<dbReference type="GO" id="GO:0004824">
    <property type="term" value="F:lysine-tRNA ligase activity"/>
    <property type="evidence" value="ECO:0007669"/>
    <property type="project" value="UniProtKB-EC"/>
</dbReference>
<keyword evidence="13 19" id="KW-0030">Aminoacyl-tRNA synthetase</keyword>
<evidence type="ECO:0000259" key="21">
    <source>
        <dbReference type="PROSITE" id="PS50862"/>
    </source>
</evidence>
<dbReference type="InterPro" id="IPR045864">
    <property type="entry name" value="aa-tRNA-synth_II/BPL/LPL"/>
</dbReference>
<keyword evidence="9 19" id="KW-0547">Nucleotide-binding</keyword>
<comment type="cofactor">
    <cofactor evidence="19">
        <name>Mg(2+)</name>
        <dbReference type="ChEBI" id="CHEBI:18420"/>
    </cofactor>
    <text evidence="19">Binds 3 Mg(2+) ions per subunit.</text>
</comment>
<dbReference type="Gene3D" id="2.40.50.140">
    <property type="entry name" value="Nucleic acid-binding proteins"/>
    <property type="match status" value="1"/>
</dbReference>
<comment type="subunit">
    <text evidence="19">Homodimer.</text>
</comment>
<feature type="transmembrane region" description="Helical" evidence="20">
    <location>
        <begin position="151"/>
        <end position="172"/>
    </location>
</feature>
<dbReference type="InterPro" id="IPR031553">
    <property type="entry name" value="tRNA-synt_2_TM"/>
</dbReference>
<keyword evidence="20" id="KW-0472">Membrane</keyword>
<dbReference type="InterPro" id="IPR012340">
    <property type="entry name" value="NA-bd_OB-fold"/>
</dbReference>
<evidence type="ECO:0000256" key="1">
    <source>
        <dbReference type="ARBA" id="ARBA00004651"/>
    </source>
</evidence>
<comment type="function">
    <text evidence="16">Catalyzes the production of L-lysyl-tRNA(Lys)transfer and the transfer of a lysyl group from L-lysyl-tRNA(Lys) to membrane-bound phosphatidylglycerol (PG), which produces lysylphosphatidylglycerol (LPG), one of the components of the bacterial membrane with a positive net charge. LPG synthesis contributes to the resistance to cationic antimicrobial peptides (CAMPs) and likely protects M.tuberculosis against the CAMPs produced by competiting microorganisms (bacteriocins). In fact, the modification of anionic phosphatidylglycerol with positively charged L-lysine results in repulsion of the peptides.</text>
</comment>
<evidence type="ECO:0000256" key="16">
    <source>
        <dbReference type="ARBA" id="ARBA00024681"/>
    </source>
</evidence>
<evidence type="ECO:0000313" key="22">
    <source>
        <dbReference type="EMBL" id="MFC6396977.1"/>
    </source>
</evidence>
<keyword evidence="10 19" id="KW-0067">ATP-binding</keyword>
<evidence type="ECO:0000256" key="17">
    <source>
        <dbReference type="ARBA" id="ARBA00047540"/>
    </source>
</evidence>
<keyword evidence="4" id="KW-1003">Cell membrane</keyword>
<dbReference type="Pfam" id="PF01336">
    <property type="entry name" value="tRNA_anti-codon"/>
    <property type="match status" value="1"/>
</dbReference>
<evidence type="ECO:0000256" key="19">
    <source>
        <dbReference type="HAMAP-Rule" id="MF_00252"/>
    </source>
</evidence>
<dbReference type="InterPro" id="IPR006195">
    <property type="entry name" value="aa-tRNA-synth_II"/>
</dbReference>
<dbReference type="SUPFAM" id="SSF50249">
    <property type="entry name" value="Nucleic acid-binding proteins"/>
    <property type="match status" value="1"/>
</dbReference>
<gene>
    <name evidence="22" type="primary">lysX</name>
    <name evidence="19" type="synonym">lysS</name>
    <name evidence="22" type="ORF">ACFP57_08295</name>
</gene>
<keyword evidence="22" id="KW-0012">Acyltransferase</keyword>
<comment type="catalytic activity">
    <reaction evidence="17">
        <text>L-lysyl-tRNA(Lys) + a 1,2-diacyl-sn-glycero-3-phospho-(1'-sn-glycerol) = a 1,2-diacyl-sn-glycero-3-phospho-1'-(3'-O-L-lysyl)-sn-glycerol + tRNA(Lys)</text>
        <dbReference type="Rhea" id="RHEA:10668"/>
        <dbReference type="Rhea" id="RHEA-COMP:9696"/>
        <dbReference type="Rhea" id="RHEA-COMP:9697"/>
        <dbReference type="ChEBI" id="CHEBI:64716"/>
        <dbReference type="ChEBI" id="CHEBI:75792"/>
        <dbReference type="ChEBI" id="CHEBI:78442"/>
        <dbReference type="ChEBI" id="CHEBI:78529"/>
        <dbReference type="EC" id="2.3.2.3"/>
    </reaction>
</comment>
<evidence type="ECO:0000313" key="23">
    <source>
        <dbReference type="Proteomes" id="UP001596266"/>
    </source>
</evidence>
<keyword evidence="15" id="KW-0511">Multifunctional enzyme</keyword>
<protein>
    <recommendedName>
        <fullName evidence="19">Lysine--tRNA ligase</fullName>
        <ecNumber evidence="19">6.1.1.6</ecNumber>
    </recommendedName>
    <alternativeName>
        <fullName evidence="19">Lysyl-tRNA synthetase</fullName>
        <shortName evidence="19">LysRS</shortName>
    </alternativeName>
</protein>
<sequence>MVAFWERKAPVYLSRLFFAASLLTIAHAMFRGTRWVHWLVQAFSLVVFPIDIGGLGLAAFLTIVGAGLLRRKRAAWWLALVFLCLQWILPVVVSVLVAREWWQGHSLDEPLEQAMLSYLFNSLSVALLIVGLVVARRSFAARLTPGNMRYALATLAVGLTTSVATGLLLGWLTGHEGGPRNRLLSILDHLVFGSAASRPRMVPEWVQLFVGSLFALTMLGALLVLLRSQRQRANLPLDHELHVRALLDENPDDSLGYFNTRRDKQTRFSATGQAGVAYRVQGGVCLASGDPLGRREHWPAALASWLEMVRHYGWTPAVVGASEDGAVAWDRAGLRVIRVGDEAILRPDRFDLAGHELKAVRQTVERLTRAGYQTRVRRHRDIGAAELQRLIGLADRWRDGDDRGFSMALNRLGDPLDGNCLLVEALFPDDHLGDREDARVAGLLSFVPWGRDGLSLDVMRRNPEADNGVTELMVTGLMTAGREFGIRRVSLNFAVFRSTIEEGERVGASRVRRLQRRTLMLFSRWFQIEQLYRSNVKYAPQWSPRFLAYEEAADLGPVGAAMGVAEGFLDVPHWLDPLPVPQQQLVATDDPRVVAFLTRPGTEVAARRLPEQVRRRFDERAEIIASGAQAYPVHTGVDAHCADVAGAPGRAMTVGGRVMAVSDHGGVVFARVQDWSGQAQVLLDQASLGREELRRFSRAVDLGDHFSFTGTTGASRNGSPSLLAQAWQLTSKCLRPLPDKHRGLADPELLVRNRHLDLVMNRASRDRLAARSRTIQSVRQTLLGRDFLEVETPILQTIHGGANARPFRTHINAYDLDLYLRIAPELYLKRLMVGGLDRIFEIGRNFRNEGADATHNPEFTVLEAYQANGDYQSMRVLTEQLVRDAAVAATGGTIVRGRDPHGVEHEVDLAEPWRWVSVHEAVSQASGVELTPDTPREQLADLVRQVGGEVDPRWTRGAVLDELYDHFCEKQTMAPTFYCDFPAESSPLTRPHRDDPRLAERWDLVMFGSELGTAYSELVDPVVQRERLTQQSLQAAGGDPEAMELDEDFLTALEYGMAPTGGLGIGLDRLAMLMTGASIRESIAFPLVRPRS</sequence>
<keyword evidence="12" id="KW-0443">Lipid metabolism</keyword>
<dbReference type="NCBIfam" id="NF002821">
    <property type="entry name" value="PRK02983.1"/>
    <property type="match status" value="1"/>
</dbReference>
<dbReference type="Gene3D" id="3.30.930.10">
    <property type="entry name" value="Bira Bifunctional Protein, Domain 2"/>
    <property type="match status" value="1"/>
</dbReference>
<dbReference type="HAMAP" id="MF_00252">
    <property type="entry name" value="Lys_tRNA_synth_class2"/>
    <property type="match status" value="1"/>
</dbReference>
<keyword evidence="23" id="KW-1185">Reference proteome</keyword>
<keyword evidence="5 19" id="KW-0436">Ligase</keyword>
<evidence type="ECO:0000256" key="8">
    <source>
        <dbReference type="ARBA" id="ARBA00022723"/>
    </source>
</evidence>
<dbReference type="InterPro" id="IPR018149">
    <property type="entry name" value="Lys-tRNA-synth_II_C"/>
</dbReference>
<accession>A0ABW1X482</accession>
<evidence type="ECO:0000256" key="7">
    <source>
        <dbReference type="ARBA" id="ARBA00022692"/>
    </source>
</evidence>
<comment type="similarity">
    <text evidence="19">Belongs to the class-II aminoacyl-tRNA synthetase family.</text>
</comment>
<dbReference type="InterPro" id="IPR024320">
    <property type="entry name" value="LPG_synthase_C"/>
</dbReference>
<dbReference type="PROSITE" id="PS50862">
    <property type="entry name" value="AA_TRNA_LIGASE_II"/>
    <property type="match status" value="1"/>
</dbReference>
<dbReference type="Pfam" id="PF00152">
    <property type="entry name" value="tRNA-synt_2"/>
    <property type="match status" value="1"/>
</dbReference>
<keyword evidence="7 20" id="KW-0812">Transmembrane</keyword>
<dbReference type="PANTHER" id="PTHR42918:SF15">
    <property type="entry name" value="LYSINE--TRNA LIGASE, CHLOROPLASTIC_MITOCHONDRIAL"/>
    <property type="match status" value="1"/>
</dbReference>
<comment type="similarity">
    <text evidence="2">In the N-terminal section; belongs to the LPG synthetase family.</text>
</comment>
<comment type="catalytic activity">
    <reaction evidence="18 19">
        <text>tRNA(Lys) + L-lysine + ATP = L-lysyl-tRNA(Lys) + AMP + diphosphate</text>
        <dbReference type="Rhea" id="RHEA:20792"/>
        <dbReference type="Rhea" id="RHEA-COMP:9696"/>
        <dbReference type="Rhea" id="RHEA-COMP:9697"/>
        <dbReference type="ChEBI" id="CHEBI:30616"/>
        <dbReference type="ChEBI" id="CHEBI:32551"/>
        <dbReference type="ChEBI" id="CHEBI:33019"/>
        <dbReference type="ChEBI" id="CHEBI:78442"/>
        <dbReference type="ChEBI" id="CHEBI:78529"/>
        <dbReference type="ChEBI" id="CHEBI:456215"/>
        <dbReference type="EC" id="6.1.1.6"/>
    </reaction>
</comment>
<keyword evidence="8 19" id="KW-0479">Metal-binding</keyword>
<dbReference type="RefSeq" id="WP_386769371.1">
    <property type="nucleotide sequence ID" value="NZ_JBHSUA010000018.1"/>
</dbReference>
<dbReference type="InterPro" id="IPR004364">
    <property type="entry name" value="Aa-tRNA-synt_II"/>
</dbReference>
<dbReference type="InterPro" id="IPR002313">
    <property type="entry name" value="Lys-tRNA-ligase_II"/>
</dbReference>
<dbReference type="PRINTS" id="PR00982">
    <property type="entry name" value="TRNASYNTHLYS"/>
</dbReference>
<organism evidence="22 23">
    <name type="scientific">Luteococcus sanguinis</name>
    <dbReference type="NCBI Taxonomy" id="174038"/>
    <lineage>
        <taxon>Bacteria</taxon>
        <taxon>Bacillati</taxon>
        <taxon>Actinomycetota</taxon>
        <taxon>Actinomycetes</taxon>
        <taxon>Propionibacteriales</taxon>
        <taxon>Propionibacteriaceae</taxon>
        <taxon>Luteococcus</taxon>
    </lineage>
</organism>
<evidence type="ECO:0000256" key="11">
    <source>
        <dbReference type="ARBA" id="ARBA00022989"/>
    </source>
</evidence>
<evidence type="ECO:0000256" key="18">
    <source>
        <dbReference type="ARBA" id="ARBA00048573"/>
    </source>
</evidence>
<feature type="transmembrane region" description="Helical" evidence="20">
    <location>
        <begin position="76"/>
        <end position="98"/>
    </location>
</feature>
<dbReference type="EC" id="6.1.1.6" evidence="19"/>
<dbReference type="NCBIfam" id="NF001756">
    <property type="entry name" value="PRK00484.1"/>
    <property type="match status" value="1"/>
</dbReference>
<dbReference type="SUPFAM" id="SSF55681">
    <property type="entry name" value="Class II aaRS and biotin synthetases"/>
    <property type="match status" value="1"/>
</dbReference>
<proteinExistence type="inferred from homology"/>
<dbReference type="EMBL" id="JBHSUA010000018">
    <property type="protein sequence ID" value="MFC6396977.1"/>
    <property type="molecule type" value="Genomic_DNA"/>
</dbReference>
<dbReference type="CDD" id="cd04322">
    <property type="entry name" value="LysRS_N"/>
    <property type="match status" value="1"/>
</dbReference>
<keyword evidence="19" id="KW-0648">Protein biosynthesis</keyword>
<evidence type="ECO:0000256" key="10">
    <source>
        <dbReference type="ARBA" id="ARBA00022840"/>
    </source>
</evidence>
<evidence type="ECO:0000256" key="15">
    <source>
        <dbReference type="ARBA" id="ARBA00023268"/>
    </source>
</evidence>
<evidence type="ECO:0000256" key="13">
    <source>
        <dbReference type="ARBA" id="ARBA00023146"/>
    </source>
</evidence>
<evidence type="ECO:0000256" key="9">
    <source>
        <dbReference type="ARBA" id="ARBA00022741"/>
    </source>
</evidence>
<keyword evidence="11 20" id="KW-1133">Transmembrane helix</keyword>
<evidence type="ECO:0000256" key="3">
    <source>
        <dbReference type="ARBA" id="ARBA00009968"/>
    </source>
</evidence>
<evidence type="ECO:0000256" key="6">
    <source>
        <dbReference type="ARBA" id="ARBA00022679"/>
    </source>
</evidence>
<name>A0ABW1X482_9ACTN</name>
<feature type="transmembrane region" description="Helical" evidence="20">
    <location>
        <begin position="42"/>
        <end position="69"/>
    </location>
</feature>
<feature type="transmembrane region" description="Helical" evidence="20">
    <location>
        <begin position="12"/>
        <end position="30"/>
    </location>
</feature>
<keyword evidence="19" id="KW-0963">Cytoplasm</keyword>
<dbReference type="Pfam" id="PF16995">
    <property type="entry name" value="tRNA-synt_2_TM"/>
    <property type="match status" value="1"/>
</dbReference>
<dbReference type="InterPro" id="IPR004365">
    <property type="entry name" value="NA-bd_OB_tRNA"/>
</dbReference>
<dbReference type="NCBIfam" id="TIGR00499">
    <property type="entry name" value="lysS_bact"/>
    <property type="match status" value="1"/>
</dbReference>
<evidence type="ECO:0000256" key="20">
    <source>
        <dbReference type="SAM" id="Phobius"/>
    </source>
</evidence>
<comment type="caution">
    <text evidence="22">The sequence shown here is derived from an EMBL/GenBank/DDBJ whole genome shotgun (WGS) entry which is preliminary data.</text>
</comment>
<comment type="subcellular location">
    <subcellularLocation>
        <location evidence="1">Cell membrane</location>
        <topology evidence="1">Multi-pass membrane protein</topology>
    </subcellularLocation>
    <subcellularLocation>
        <location evidence="19">Cytoplasm</location>
    </subcellularLocation>
</comment>
<feature type="binding site" evidence="19">
    <location>
        <position position="1010"/>
    </location>
    <ligand>
        <name>Mg(2+)</name>
        <dbReference type="ChEBI" id="CHEBI:18420"/>
        <label>1</label>
    </ligand>
</feature>
<evidence type="ECO:0000256" key="2">
    <source>
        <dbReference type="ARBA" id="ARBA00005270"/>
    </source>
</evidence>
<dbReference type="Pfam" id="PF09924">
    <property type="entry name" value="LPG_synthase_C"/>
    <property type="match status" value="1"/>
</dbReference>
<feature type="transmembrane region" description="Helical" evidence="20">
    <location>
        <begin position="118"/>
        <end position="139"/>
    </location>
</feature>
<keyword evidence="19" id="KW-0460">Magnesium</keyword>
<reference evidence="23" key="1">
    <citation type="journal article" date="2019" name="Int. J. Syst. Evol. Microbiol.">
        <title>The Global Catalogue of Microorganisms (GCM) 10K type strain sequencing project: providing services to taxonomists for standard genome sequencing and annotation.</title>
        <authorList>
            <consortium name="The Broad Institute Genomics Platform"/>
            <consortium name="The Broad Institute Genome Sequencing Center for Infectious Disease"/>
            <person name="Wu L."/>
            <person name="Ma J."/>
        </authorList>
    </citation>
    <scope>NUCLEOTIDE SEQUENCE [LARGE SCALE GENOMIC DNA]</scope>
    <source>
        <strain evidence="23">CGMCC 1.15277</strain>
    </source>
</reference>
<evidence type="ECO:0000256" key="5">
    <source>
        <dbReference type="ARBA" id="ARBA00022598"/>
    </source>
</evidence>
<evidence type="ECO:0000256" key="4">
    <source>
        <dbReference type="ARBA" id="ARBA00022475"/>
    </source>
</evidence>
<keyword evidence="14" id="KW-0046">Antibiotic resistance</keyword>
<dbReference type="GO" id="GO:0050071">
    <property type="term" value="F:phosphatidylglycerol lysyltransferase activity"/>
    <property type="evidence" value="ECO:0007669"/>
    <property type="project" value="UniProtKB-EC"/>
</dbReference>
<feature type="domain" description="Aminoacyl-transfer RNA synthetases class-II family profile" evidence="21">
    <location>
        <begin position="760"/>
        <end position="1090"/>
    </location>
</feature>
<feature type="binding site" evidence="19">
    <location>
        <position position="1003"/>
    </location>
    <ligand>
        <name>Mg(2+)</name>
        <dbReference type="ChEBI" id="CHEBI:18420"/>
        <label>1</label>
    </ligand>
</feature>
<dbReference type="PANTHER" id="PTHR42918">
    <property type="entry name" value="LYSYL-TRNA SYNTHETASE"/>
    <property type="match status" value="1"/>
</dbReference>
<evidence type="ECO:0000256" key="12">
    <source>
        <dbReference type="ARBA" id="ARBA00023098"/>
    </source>
</evidence>
<comment type="similarity">
    <text evidence="3">In the C-terminal section; belongs to the class-II aminoacyl-tRNA synthetase family.</text>
</comment>